<evidence type="ECO:0000313" key="3">
    <source>
        <dbReference type="Proteomes" id="UP000325577"/>
    </source>
</evidence>
<dbReference type="EMBL" id="CM018046">
    <property type="protein sequence ID" value="KAA8526213.1"/>
    <property type="molecule type" value="Genomic_DNA"/>
</dbReference>
<evidence type="ECO:0000256" key="1">
    <source>
        <dbReference type="SAM" id="MobiDB-lite"/>
    </source>
</evidence>
<sequence>MDESENHKIDDTQKVEEFISDDGIVIERVTDENTESVNETLDGDESTPDQMSTNVLISEELEDVQVVSDSVIEPEPSIDSANPVVLAQVAQYPIENSGASDVIEVESKEIVEKIMVLSDENNGVSAVVEDAKVNGGELVLDESNGVSHAVMDLVSEGIDSLSAENEVSPIVTNSVSKGIKETMSLDENNGVSSVVMVSVSKGIEETMLPASDGTAGESPGAVDSVSKENIANMLQPADVPSVDAGNGGEDCNMPELPRSTENQPFIAVIPSPLQRTSWIGCCGLFEVLKRSNRQS</sequence>
<accession>A0A5J5A5S4</accession>
<name>A0A5J5A5S4_9ASTE</name>
<gene>
    <name evidence="2" type="ORF">F0562_008048</name>
</gene>
<dbReference type="PANTHER" id="PTHR37187:SF7">
    <property type="entry name" value="EXPRESSED PROTEIN"/>
    <property type="match status" value="1"/>
</dbReference>
<keyword evidence="3" id="KW-1185">Reference proteome</keyword>
<feature type="region of interest" description="Disordered" evidence="1">
    <location>
        <begin position="30"/>
        <end position="50"/>
    </location>
</feature>
<reference evidence="2 3" key="1">
    <citation type="submission" date="2019-09" db="EMBL/GenBank/DDBJ databases">
        <title>A chromosome-level genome assembly of the Chinese tupelo Nyssa sinensis.</title>
        <authorList>
            <person name="Yang X."/>
            <person name="Kang M."/>
            <person name="Yang Y."/>
            <person name="Xiong H."/>
            <person name="Wang M."/>
            <person name="Zhang Z."/>
            <person name="Wang Z."/>
            <person name="Wu H."/>
            <person name="Ma T."/>
            <person name="Liu J."/>
            <person name="Xi Z."/>
        </authorList>
    </citation>
    <scope>NUCLEOTIDE SEQUENCE [LARGE SCALE GENOMIC DNA]</scope>
    <source>
        <strain evidence="2">J267</strain>
        <tissue evidence="2">Leaf</tissue>
    </source>
</reference>
<proteinExistence type="predicted"/>
<dbReference type="OrthoDB" id="1926326at2759"/>
<dbReference type="PANTHER" id="PTHR37187">
    <property type="entry name" value="EXPRESSED PROTEIN"/>
    <property type="match status" value="1"/>
</dbReference>
<evidence type="ECO:0000313" key="2">
    <source>
        <dbReference type="EMBL" id="KAA8526213.1"/>
    </source>
</evidence>
<organism evidence="2 3">
    <name type="scientific">Nyssa sinensis</name>
    <dbReference type="NCBI Taxonomy" id="561372"/>
    <lineage>
        <taxon>Eukaryota</taxon>
        <taxon>Viridiplantae</taxon>
        <taxon>Streptophyta</taxon>
        <taxon>Embryophyta</taxon>
        <taxon>Tracheophyta</taxon>
        <taxon>Spermatophyta</taxon>
        <taxon>Magnoliopsida</taxon>
        <taxon>eudicotyledons</taxon>
        <taxon>Gunneridae</taxon>
        <taxon>Pentapetalae</taxon>
        <taxon>asterids</taxon>
        <taxon>Cornales</taxon>
        <taxon>Nyssaceae</taxon>
        <taxon>Nyssa</taxon>
    </lineage>
</organism>
<dbReference type="AlphaFoldDB" id="A0A5J5A5S4"/>
<dbReference type="Proteomes" id="UP000325577">
    <property type="component" value="Linkage Group LG3"/>
</dbReference>
<protein>
    <submittedName>
        <fullName evidence="2">Uncharacterized protein</fullName>
    </submittedName>
</protein>